<dbReference type="VEuPathDB" id="ToxoDB:ETH_00041245"/>
<dbReference type="RefSeq" id="XP_013235185.1">
    <property type="nucleotide sequence ID" value="XM_013379731.1"/>
</dbReference>
<organism evidence="1 2">
    <name type="scientific">Eimeria tenella</name>
    <name type="common">Coccidian parasite</name>
    <dbReference type="NCBI Taxonomy" id="5802"/>
    <lineage>
        <taxon>Eukaryota</taxon>
        <taxon>Sar</taxon>
        <taxon>Alveolata</taxon>
        <taxon>Apicomplexa</taxon>
        <taxon>Conoidasida</taxon>
        <taxon>Coccidia</taxon>
        <taxon>Eucoccidiorida</taxon>
        <taxon>Eimeriorina</taxon>
        <taxon>Eimeriidae</taxon>
        <taxon>Eimeria</taxon>
    </lineage>
</organism>
<protein>
    <submittedName>
        <fullName evidence="1">Uncharacterized protein</fullName>
    </submittedName>
</protein>
<dbReference type="EMBL" id="HG677079">
    <property type="protein sequence ID" value="CDJ44436.1"/>
    <property type="molecule type" value="Genomic_DNA"/>
</dbReference>
<reference evidence="1" key="2">
    <citation type="submission" date="2013-10" db="EMBL/GenBank/DDBJ databases">
        <authorList>
            <person name="Aslett M."/>
        </authorList>
    </citation>
    <scope>NUCLEOTIDE SEQUENCE [LARGE SCALE GENOMIC DNA]</scope>
    <source>
        <strain evidence="1">Houghton</strain>
    </source>
</reference>
<gene>
    <name evidence="1" type="ORF">ETH_00041245</name>
</gene>
<dbReference type="Pfam" id="PF13637">
    <property type="entry name" value="Ank_4"/>
    <property type="match status" value="1"/>
</dbReference>
<name>U6L2R4_EIMTE</name>
<accession>U6L2R4</accession>
<dbReference type="InterPro" id="IPR002110">
    <property type="entry name" value="Ankyrin_rpt"/>
</dbReference>
<dbReference type="AlphaFoldDB" id="U6L2R4"/>
<dbReference type="GeneID" id="25257289"/>
<dbReference type="OrthoDB" id="10264606at2759"/>
<dbReference type="InterPro" id="IPR036770">
    <property type="entry name" value="Ankyrin_rpt-contain_sf"/>
</dbReference>
<dbReference type="Proteomes" id="UP000030747">
    <property type="component" value="Unassembled WGS sequence"/>
</dbReference>
<dbReference type="Gene3D" id="1.25.40.20">
    <property type="entry name" value="Ankyrin repeat-containing domain"/>
    <property type="match status" value="1"/>
</dbReference>
<dbReference type="SUPFAM" id="SSF48403">
    <property type="entry name" value="Ankyrin repeat"/>
    <property type="match status" value="1"/>
</dbReference>
<sequence length="42" mass="4445">MVLLLLQHKSSSKAPAMGGMTALHFAAQKGHKEVAEAGPTWN</sequence>
<evidence type="ECO:0000313" key="1">
    <source>
        <dbReference type="EMBL" id="CDJ44436.1"/>
    </source>
</evidence>
<evidence type="ECO:0000313" key="2">
    <source>
        <dbReference type="Proteomes" id="UP000030747"/>
    </source>
</evidence>
<keyword evidence="2" id="KW-1185">Reference proteome</keyword>
<proteinExistence type="predicted"/>
<reference evidence="1" key="1">
    <citation type="submission" date="2013-10" db="EMBL/GenBank/DDBJ databases">
        <title>Genomic analysis of the causative agents of coccidiosis in chickens.</title>
        <authorList>
            <person name="Reid A.J."/>
            <person name="Blake D."/>
            <person name="Billington K."/>
            <person name="Browne H."/>
            <person name="Dunn M."/>
            <person name="Hung S."/>
            <person name="Kawahara F."/>
            <person name="Miranda-Saavedra D."/>
            <person name="Mourier T."/>
            <person name="Nagra H."/>
            <person name="Otto T.D."/>
            <person name="Rawlings N."/>
            <person name="Sanchez A."/>
            <person name="Sanders M."/>
            <person name="Subramaniam C."/>
            <person name="Tay Y."/>
            <person name="Dear P."/>
            <person name="Doerig C."/>
            <person name="Gruber A."/>
            <person name="Parkinson J."/>
            <person name="Shirley M."/>
            <person name="Wan K.L."/>
            <person name="Berriman M."/>
            <person name="Tomley F."/>
            <person name="Pain A."/>
        </authorList>
    </citation>
    <scope>NUCLEOTIDE SEQUENCE [LARGE SCALE GENOMIC DNA]</scope>
    <source>
        <strain evidence="1">Houghton</strain>
    </source>
</reference>